<evidence type="ECO:0000256" key="1">
    <source>
        <dbReference type="SAM" id="SignalP"/>
    </source>
</evidence>
<keyword evidence="3" id="KW-1185">Reference proteome</keyword>
<evidence type="ECO:0000313" key="2">
    <source>
        <dbReference type="EMBL" id="NRN66335.1"/>
    </source>
</evidence>
<proteinExistence type="predicted"/>
<dbReference type="EMBL" id="JAAATY010000009">
    <property type="protein sequence ID" value="NRN66335.1"/>
    <property type="molecule type" value="Genomic_DNA"/>
</dbReference>
<comment type="caution">
    <text evidence="2">The sequence shown here is derived from an EMBL/GenBank/DDBJ whole genome shotgun (WGS) entry which is preliminary data.</text>
</comment>
<gene>
    <name evidence="2" type="ORF">GC106_35570</name>
</gene>
<feature type="chain" id="PRO_5047151097" description="Bulb-type lectin domain-containing protein" evidence="1">
    <location>
        <begin position="27"/>
        <end position="264"/>
    </location>
</feature>
<keyword evidence="1" id="KW-0732">Signal</keyword>
<feature type="signal peptide" evidence="1">
    <location>
        <begin position="1"/>
        <end position="26"/>
    </location>
</feature>
<sequence>MRLIKVAATIGVAAAMFIGTAGTSSAAPSDFTKPLRADEKIDRGNDVGVQRTDGHSFMEINAAGQLVRWTRAGETFSGQVRGQGWENTRQITSLDPNTFLEINSSSNLVKWTWNGSTYVPATVGTAWYNTKVITGIAPGRFLEINGSGELLVWEFGANNGLSRWVIGIGWHNTRTIAGTDDIDFLEIKGDGILSEWYDFFDGGANLREIRFEEDFSAARLMVGTEFNHFLVIDQAGNLIEFLGDNSGYTPVQRGWGWNGTRLVG</sequence>
<evidence type="ECO:0008006" key="4">
    <source>
        <dbReference type="Google" id="ProtNLM"/>
    </source>
</evidence>
<dbReference type="Proteomes" id="UP000763557">
    <property type="component" value="Unassembled WGS sequence"/>
</dbReference>
<dbReference type="RefSeq" id="WP_173132124.1">
    <property type="nucleotide sequence ID" value="NZ_CBCSGW010000037.1"/>
</dbReference>
<organism evidence="2 3">
    <name type="scientific">Kibdelosporangium persicum</name>
    <dbReference type="NCBI Taxonomy" id="2698649"/>
    <lineage>
        <taxon>Bacteria</taxon>
        <taxon>Bacillati</taxon>
        <taxon>Actinomycetota</taxon>
        <taxon>Actinomycetes</taxon>
        <taxon>Pseudonocardiales</taxon>
        <taxon>Pseudonocardiaceae</taxon>
        <taxon>Kibdelosporangium</taxon>
    </lineage>
</organism>
<evidence type="ECO:0000313" key="3">
    <source>
        <dbReference type="Proteomes" id="UP000763557"/>
    </source>
</evidence>
<accession>A0ABX2F5T4</accession>
<reference evidence="2 3" key="1">
    <citation type="submission" date="2020-01" db="EMBL/GenBank/DDBJ databases">
        <title>Kibdelosporangium persica a novel Actinomycetes from a hot desert in Iran.</title>
        <authorList>
            <person name="Safaei N."/>
            <person name="Zaburannyi N."/>
            <person name="Mueller R."/>
            <person name="Wink J."/>
        </authorList>
    </citation>
    <scope>NUCLEOTIDE SEQUENCE [LARGE SCALE GENOMIC DNA]</scope>
    <source>
        <strain evidence="2 3">4NS15</strain>
    </source>
</reference>
<protein>
    <recommendedName>
        <fullName evidence="4">Bulb-type lectin domain-containing protein</fullName>
    </recommendedName>
</protein>
<name>A0ABX2F5T4_9PSEU</name>